<dbReference type="Gene3D" id="1.10.260.40">
    <property type="entry name" value="lambda repressor-like DNA-binding domains"/>
    <property type="match status" value="1"/>
</dbReference>
<dbReference type="AlphaFoldDB" id="A0A9D1MIY0"/>
<comment type="caution">
    <text evidence="2">The sequence shown here is derived from an EMBL/GenBank/DDBJ whole genome shotgun (WGS) entry which is preliminary data.</text>
</comment>
<sequence length="67" mass="8070">MKLRVDDILKEKGKTKYWLYIRLGLSYQNFNRLINNQTSSIKFENLKALCDILECTPNDLFDEYYTK</sequence>
<reference evidence="2" key="2">
    <citation type="journal article" date="2021" name="PeerJ">
        <title>Extensive microbial diversity within the chicken gut microbiome revealed by metagenomics and culture.</title>
        <authorList>
            <person name="Gilroy R."/>
            <person name="Ravi A."/>
            <person name="Getino M."/>
            <person name="Pursley I."/>
            <person name="Horton D.L."/>
            <person name="Alikhan N.F."/>
            <person name="Baker D."/>
            <person name="Gharbi K."/>
            <person name="Hall N."/>
            <person name="Watson M."/>
            <person name="Adriaenssens E.M."/>
            <person name="Foster-Nyarko E."/>
            <person name="Jarju S."/>
            <person name="Secka A."/>
            <person name="Antonio M."/>
            <person name="Oren A."/>
            <person name="Chaudhuri R.R."/>
            <person name="La Ragione R."/>
            <person name="Hildebrand F."/>
            <person name="Pallen M.J."/>
        </authorList>
    </citation>
    <scope>NUCLEOTIDE SEQUENCE</scope>
    <source>
        <strain evidence="2">18911</strain>
    </source>
</reference>
<dbReference type="SUPFAM" id="SSF47413">
    <property type="entry name" value="lambda repressor-like DNA-binding domains"/>
    <property type="match status" value="1"/>
</dbReference>
<organism evidence="2 3">
    <name type="scientific">Candidatus Stercoripulliclostridium merdigallinarum</name>
    <dbReference type="NCBI Taxonomy" id="2840951"/>
    <lineage>
        <taxon>Bacteria</taxon>
        <taxon>Bacillati</taxon>
        <taxon>Bacillota</taxon>
        <taxon>Clostridia</taxon>
        <taxon>Eubacteriales</taxon>
        <taxon>Candidatus Stercoripulliclostridium</taxon>
    </lineage>
</organism>
<dbReference type="PROSITE" id="PS50943">
    <property type="entry name" value="HTH_CROC1"/>
    <property type="match status" value="1"/>
</dbReference>
<dbReference type="SMART" id="SM00530">
    <property type="entry name" value="HTH_XRE"/>
    <property type="match status" value="1"/>
</dbReference>
<reference evidence="2" key="1">
    <citation type="submission" date="2020-10" db="EMBL/GenBank/DDBJ databases">
        <authorList>
            <person name="Gilroy R."/>
        </authorList>
    </citation>
    <scope>NUCLEOTIDE SEQUENCE</scope>
    <source>
        <strain evidence="2">18911</strain>
    </source>
</reference>
<dbReference type="GO" id="GO:0003677">
    <property type="term" value="F:DNA binding"/>
    <property type="evidence" value="ECO:0007669"/>
    <property type="project" value="InterPro"/>
</dbReference>
<feature type="domain" description="HTH cro/C1-type" evidence="1">
    <location>
        <begin position="22"/>
        <end position="60"/>
    </location>
</feature>
<dbReference type="Pfam" id="PF13443">
    <property type="entry name" value="HTH_26"/>
    <property type="match status" value="1"/>
</dbReference>
<proteinExistence type="predicted"/>
<name>A0A9D1MIY0_9FIRM</name>
<protein>
    <submittedName>
        <fullName evidence="2">Helix-turn-helix transcriptional regulator</fullName>
    </submittedName>
</protein>
<dbReference type="InterPro" id="IPR001387">
    <property type="entry name" value="Cro/C1-type_HTH"/>
</dbReference>
<accession>A0A9D1MIY0</accession>
<evidence type="ECO:0000313" key="2">
    <source>
        <dbReference type="EMBL" id="HIU60961.1"/>
    </source>
</evidence>
<gene>
    <name evidence="2" type="ORF">IAB05_06180</name>
</gene>
<dbReference type="EMBL" id="DVNF01000180">
    <property type="protein sequence ID" value="HIU60961.1"/>
    <property type="molecule type" value="Genomic_DNA"/>
</dbReference>
<evidence type="ECO:0000259" key="1">
    <source>
        <dbReference type="PROSITE" id="PS50943"/>
    </source>
</evidence>
<dbReference type="InterPro" id="IPR010982">
    <property type="entry name" value="Lambda_DNA-bd_dom_sf"/>
</dbReference>
<evidence type="ECO:0000313" key="3">
    <source>
        <dbReference type="Proteomes" id="UP000824094"/>
    </source>
</evidence>
<dbReference type="Proteomes" id="UP000824094">
    <property type="component" value="Unassembled WGS sequence"/>
</dbReference>